<organism evidence="2 3">
    <name type="scientific">Pseudopithomyces chartarum</name>
    <dbReference type="NCBI Taxonomy" id="1892770"/>
    <lineage>
        <taxon>Eukaryota</taxon>
        <taxon>Fungi</taxon>
        <taxon>Dikarya</taxon>
        <taxon>Ascomycota</taxon>
        <taxon>Pezizomycotina</taxon>
        <taxon>Dothideomycetes</taxon>
        <taxon>Pleosporomycetidae</taxon>
        <taxon>Pleosporales</taxon>
        <taxon>Massarineae</taxon>
        <taxon>Didymosphaeriaceae</taxon>
        <taxon>Pseudopithomyces</taxon>
    </lineage>
</organism>
<dbReference type="InterPro" id="IPR011009">
    <property type="entry name" value="Kinase-like_dom_sf"/>
</dbReference>
<dbReference type="SUPFAM" id="SSF56112">
    <property type="entry name" value="Protein kinase-like (PK-like)"/>
    <property type="match status" value="1"/>
</dbReference>
<dbReference type="Proteomes" id="UP001280581">
    <property type="component" value="Unassembled WGS sequence"/>
</dbReference>
<protein>
    <recommendedName>
        <fullName evidence="1">Protein kinase domain-containing protein</fullName>
    </recommendedName>
</protein>
<dbReference type="EMBL" id="WVTA01000009">
    <property type="protein sequence ID" value="KAK3207300.1"/>
    <property type="molecule type" value="Genomic_DNA"/>
</dbReference>
<proteinExistence type="predicted"/>
<dbReference type="InterPro" id="IPR000719">
    <property type="entry name" value="Prot_kinase_dom"/>
</dbReference>
<accession>A0AAN6LXY8</accession>
<reference evidence="2 3" key="1">
    <citation type="submission" date="2021-02" db="EMBL/GenBank/DDBJ databases">
        <title>Genome assembly of Pseudopithomyces chartarum.</title>
        <authorList>
            <person name="Jauregui R."/>
            <person name="Singh J."/>
            <person name="Voisey C."/>
        </authorList>
    </citation>
    <scope>NUCLEOTIDE SEQUENCE [LARGE SCALE GENOMIC DNA]</scope>
    <source>
        <strain evidence="2 3">AGR01</strain>
    </source>
</reference>
<evidence type="ECO:0000259" key="1">
    <source>
        <dbReference type="PROSITE" id="PS50011"/>
    </source>
</evidence>
<evidence type="ECO:0000313" key="2">
    <source>
        <dbReference type="EMBL" id="KAK3207300.1"/>
    </source>
</evidence>
<comment type="caution">
    <text evidence="2">The sequence shown here is derived from an EMBL/GenBank/DDBJ whole genome shotgun (WGS) entry which is preliminary data.</text>
</comment>
<name>A0AAN6LXY8_9PLEO</name>
<feature type="domain" description="Protein kinase" evidence="1">
    <location>
        <begin position="1"/>
        <end position="249"/>
    </location>
</feature>
<sequence>MARWAGQVGPTFFRISLLLNAFRPIAAPFSRDGVHPLVHSPTGSKPYPPPRINAAHIGGLGTTGFAALIPNSRRVIKVPHSEPDAYDRCAVEDEHGIILDNLFIDRELNIKLGDLAGSSIDDSPATVCYSTTHEPPASDSSHNVYGNIVTKETEVFALGFTLYEMVTGHPPFHDKFDSEVECLFRAREFPDVGDLAILGPVIKKCWNVEFNSMQEVLYSIERYNDQARPPNTLLQSFTLSLKAKLHFLFSRMFTYLKQLKYRLFSNWSVHLDSFFRVSYRILDMIRPAWKTRTAIGSD</sequence>
<dbReference type="PROSITE" id="PS50011">
    <property type="entry name" value="PROTEIN_KINASE_DOM"/>
    <property type="match status" value="1"/>
</dbReference>
<dbReference type="AlphaFoldDB" id="A0AAN6LXY8"/>
<dbReference type="Gene3D" id="1.10.510.10">
    <property type="entry name" value="Transferase(Phosphotransferase) domain 1"/>
    <property type="match status" value="1"/>
</dbReference>
<dbReference type="GO" id="GO:0005524">
    <property type="term" value="F:ATP binding"/>
    <property type="evidence" value="ECO:0007669"/>
    <property type="project" value="InterPro"/>
</dbReference>
<keyword evidence="3" id="KW-1185">Reference proteome</keyword>
<gene>
    <name evidence="2" type="ORF">GRF29_103g499567</name>
</gene>
<dbReference type="GO" id="GO:0004672">
    <property type="term" value="F:protein kinase activity"/>
    <property type="evidence" value="ECO:0007669"/>
    <property type="project" value="InterPro"/>
</dbReference>
<evidence type="ECO:0000313" key="3">
    <source>
        <dbReference type="Proteomes" id="UP001280581"/>
    </source>
</evidence>